<evidence type="ECO:0000256" key="2">
    <source>
        <dbReference type="SAM" id="Phobius"/>
    </source>
</evidence>
<comment type="caution">
    <text evidence="3">The sequence shown here is derived from an EMBL/GenBank/DDBJ whole genome shotgun (WGS) entry which is preliminary data.</text>
</comment>
<dbReference type="EMBL" id="JBIBSM010000003">
    <property type="protein sequence ID" value="MFF8275877.1"/>
    <property type="molecule type" value="Genomic_DNA"/>
</dbReference>
<evidence type="ECO:0000313" key="4">
    <source>
        <dbReference type="Proteomes" id="UP001603013"/>
    </source>
</evidence>
<keyword evidence="2" id="KW-0812">Transmembrane</keyword>
<keyword evidence="4" id="KW-1185">Reference proteome</keyword>
<reference evidence="3 4" key="1">
    <citation type="submission" date="2024-10" db="EMBL/GenBank/DDBJ databases">
        <title>The Natural Products Discovery Center: Release of the First 8490 Sequenced Strains for Exploring Actinobacteria Biosynthetic Diversity.</title>
        <authorList>
            <person name="Kalkreuter E."/>
            <person name="Kautsar S.A."/>
            <person name="Yang D."/>
            <person name="Bader C.D."/>
            <person name="Teijaro C.N."/>
            <person name="Fluegel L."/>
            <person name="Davis C.M."/>
            <person name="Simpson J.R."/>
            <person name="Lauterbach L."/>
            <person name="Steele A.D."/>
            <person name="Gui C."/>
            <person name="Meng S."/>
            <person name="Li G."/>
            <person name="Viehrig K."/>
            <person name="Ye F."/>
            <person name="Su P."/>
            <person name="Kiefer A.F."/>
            <person name="Nichols A."/>
            <person name="Cepeda A.J."/>
            <person name="Yan W."/>
            <person name="Fan B."/>
            <person name="Jiang Y."/>
            <person name="Adhikari A."/>
            <person name="Zheng C.-J."/>
            <person name="Schuster L."/>
            <person name="Cowan T.M."/>
            <person name="Smanski M.J."/>
            <person name="Chevrette M.G."/>
            <person name="De Carvalho L.P.S."/>
            <person name="Shen B."/>
        </authorList>
    </citation>
    <scope>NUCLEOTIDE SEQUENCE [LARGE SCALE GENOMIC DNA]</scope>
    <source>
        <strain evidence="3 4">NPDC015755</strain>
    </source>
</reference>
<name>A0ABW6Y7U3_9ACTN</name>
<keyword evidence="2" id="KW-0472">Membrane</keyword>
<accession>A0ABW6Y7U3</accession>
<feature type="region of interest" description="Disordered" evidence="1">
    <location>
        <begin position="129"/>
        <end position="276"/>
    </location>
</feature>
<evidence type="ECO:0000256" key="1">
    <source>
        <dbReference type="SAM" id="MobiDB-lite"/>
    </source>
</evidence>
<organism evidence="3 4">
    <name type="scientific">Streptomyces lateritius</name>
    <dbReference type="NCBI Taxonomy" id="67313"/>
    <lineage>
        <taxon>Bacteria</taxon>
        <taxon>Bacillati</taxon>
        <taxon>Actinomycetota</taxon>
        <taxon>Actinomycetes</taxon>
        <taxon>Kitasatosporales</taxon>
        <taxon>Streptomycetaceae</taxon>
        <taxon>Streptomyces</taxon>
    </lineage>
</organism>
<feature type="compositionally biased region" description="Low complexity" evidence="1">
    <location>
        <begin position="199"/>
        <end position="226"/>
    </location>
</feature>
<feature type="transmembrane region" description="Helical" evidence="2">
    <location>
        <begin position="108"/>
        <end position="126"/>
    </location>
</feature>
<gene>
    <name evidence="3" type="ORF">ACF05T_07135</name>
</gene>
<proteinExistence type="predicted"/>
<dbReference type="Proteomes" id="UP001603013">
    <property type="component" value="Unassembled WGS sequence"/>
</dbReference>
<sequence length="288" mass="28709">MDYCSSCRRHLNGALVCPGCGAYAPDIAPVVTAGRPLSAAATTVTASEAAPAAWHGGRPHGETAAGTVPEEGRRDDSAADLAGVPSVPEGRAARRRQRVRWKKNQRRAVVATAVALVGGGLTMTAMDRQGGDRAQAATAPQDPGMGAAEEQAAQDARPASTPPHTHPAPPVSQAAPPAPDVPRPDPAVAPPTTPPDARPGPAASPETQAAPVHQPQSASPASAQPALDRASDTSTPGTTAPQAPAPAAPADDSGTESTGSGTPQATSPTATAPSEVCLLVVCLPLSRA</sequence>
<feature type="compositionally biased region" description="Low complexity" evidence="1">
    <location>
        <begin position="233"/>
        <end position="242"/>
    </location>
</feature>
<evidence type="ECO:0000313" key="3">
    <source>
        <dbReference type="EMBL" id="MFF8275877.1"/>
    </source>
</evidence>
<feature type="compositionally biased region" description="Pro residues" evidence="1">
    <location>
        <begin position="160"/>
        <end position="198"/>
    </location>
</feature>
<evidence type="ECO:0008006" key="5">
    <source>
        <dbReference type="Google" id="ProtNLM"/>
    </source>
</evidence>
<feature type="compositionally biased region" description="Basic residues" evidence="1">
    <location>
        <begin position="93"/>
        <end position="106"/>
    </location>
</feature>
<dbReference type="RefSeq" id="WP_391933477.1">
    <property type="nucleotide sequence ID" value="NZ_JBIBSM010000003.1"/>
</dbReference>
<keyword evidence="2" id="KW-1133">Transmembrane helix</keyword>
<protein>
    <recommendedName>
        <fullName evidence="5">Zinc ribbon domain-containing protein</fullName>
    </recommendedName>
</protein>
<feature type="region of interest" description="Disordered" evidence="1">
    <location>
        <begin position="48"/>
        <end position="107"/>
    </location>
</feature>
<feature type="compositionally biased region" description="Low complexity" evidence="1">
    <location>
        <begin position="260"/>
        <end position="274"/>
    </location>
</feature>